<dbReference type="InterPro" id="IPR003661">
    <property type="entry name" value="HisK_dim/P_dom"/>
</dbReference>
<keyword evidence="3" id="KW-0597">Phosphoprotein</keyword>
<dbReference type="Pfam" id="PF00512">
    <property type="entry name" value="HisKA"/>
    <property type="match status" value="1"/>
</dbReference>
<dbReference type="SUPFAM" id="SSF55781">
    <property type="entry name" value="GAF domain-like"/>
    <property type="match status" value="1"/>
</dbReference>
<dbReference type="RefSeq" id="WP_328821309.1">
    <property type="nucleotide sequence ID" value="NZ_WUYX01000027.1"/>
</dbReference>
<protein>
    <recommendedName>
        <fullName evidence="2">histidine kinase</fullName>
        <ecNumber evidence="2">2.7.13.3</ecNumber>
    </recommendedName>
</protein>
<evidence type="ECO:0000313" key="7">
    <source>
        <dbReference type="EMBL" id="MXV62053.1"/>
    </source>
</evidence>
<evidence type="ECO:0000256" key="2">
    <source>
        <dbReference type="ARBA" id="ARBA00012438"/>
    </source>
</evidence>
<evidence type="ECO:0000256" key="3">
    <source>
        <dbReference type="ARBA" id="ARBA00022553"/>
    </source>
</evidence>
<dbReference type="InterPro" id="IPR025847">
    <property type="entry name" value="MEDS_domain"/>
</dbReference>
<dbReference type="EC" id="2.7.13.3" evidence="2"/>
<organism evidence="7 8">
    <name type="scientific">Natronorubrum halalkaliphilum</name>
    <dbReference type="NCBI Taxonomy" id="2691917"/>
    <lineage>
        <taxon>Archaea</taxon>
        <taxon>Methanobacteriati</taxon>
        <taxon>Methanobacteriota</taxon>
        <taxon>Stenosarchaea group</taxon>
        <taxon>Halobacteria</taxon>
        <taxon>Halobacteriales</taxon>
        <taxon>Natrialbaceae</taxon>
        <taxon>Natronorubrum</taxon>
    </lineage>
</organism>
<dbReference type="Gene3D" id="3.30.565.10">
    <property type="entry name" value="Histidine kinase-like ATPase, C-terminal domain"/>
    <property type="match status" value="1"/>
</dbReference>
<dbReference type="SUPFAM" id="SSF55874">
    <property type="entry name" value="ATPase domain of HSP90 chaperone/DNA topoisomerase II/histidine kinase"/>
    <property type="match status" value="1"/>
</dbReference>
<dbReference type="Gene3D" id="3.30.450.40">
    <property type="match status" value="1"/>
</dbReference>
<dbReference type="InterPro" id="IPR003594">
    <property type="entry name" value="HATPase_dom"/>
</dbReference>
<dbReference type="Gene3D" id="3.40.50.300">
    <property type="entry name" value="P-loop containing nucleotide triphosphate hydrolases"/>
    <property type="match status" value="1"/>
</dbReference>
<dbReference type="FunFam" id="3.30.565.10:FF:000006">
    <property type="entry name" value="Sensor histidine kinase WalK"/>
    <property type="match status" value="1"/>
</dbReference>
<dbReference type="InterPro" id="IPR036097">
    <property type="entry name" value="HisK_dim/P_sf"/>
</dbReference>
<dbReference type="EMBL" id="WUYX01000027">
    <property type="protein sequence ID" value="MXV62053.1"/>
    <property type="molecule type" value="Genomic_DNA"/>
</dbReference>
<dbReference type="InterPro" id="IPR029016">
    <property type="entry name" value="GAF-like_dom_sf"/>
</dbReference>
<dbReference type="PRINTS" id="PR00344">
    <property type="entry name" value="BCTRLSENSOR"/>
</dbReference>
<gene>
    <name evidence="7" type="ORF">GS429_08260</name>
</gene>
<dbReference type="InterPro" id="IPR027417">
    <property type="entry name" value="P-loop_NTPase"/>
</dbReference>
<dbReference type="GO" id="GO:0000155">
    <property type="term" value="F:phosphorelay sensor kinase activity"/>
    <property type="evidence" value="ECO:0007669"/>
    <property type="project" value="InterPro"/>
</dbReference>
<dbReference type="InterPro" id="IPR036890">
    <property type="entry name" value="HATPase_C_sf"/>
</dbReference>
<dbReference type="Gene3D" id="1.10.287.130">
    <property type="match status" value="1"/>
</dbReference>
<evidence type="ECO:0000256" key="1">
    <source>
        <dbReference type="ARBA" id="ARBA00000085"/>
    </source>
</evidence>
<evidence type="ECO:0000256" key="4">
    <source>
        <dbReference type="ARBA" id="ARBA00022679"/>
    </source>
</evidence>
<dbReference type="Proteomes" id="UP000434101">
    <property type="component" value="Unassembled WGS sequence"/>
</dbReference>
<comment type="catalytic activity">
    <reaction evidence="1">
        <text>ATP + protein L-histidine = ADP + protein N-phospho-L-histidine.</text>
        <dbReference type="EC" id="2.7.13.3"/>
    </reaction>
</comment>
<keyword evidence="8" id="KW-1185">Reference proteome</keyword>
<dbReference type="CDD" id="cd00082">
    <property type="entry name" value="HisKA"/>
    <property type="match status" value="1"/>
</dbReference>
<accession>A0A6B0VLH9</accession>
<feature type="domain" description="Histidine kinase" evidence="6">
    <location>
        <begin position="455"/>
        <end position="667"/>
    </location>
</feature>
<keyword evidence="5 7" id="KW-0418">Kinase</keyword>
<evidence type="ECO:0000256" key="5">
    <source>
        <dbReference type="ARBA" id="ARBA00022777"/>
    </source>
</evidence>
<evidence type="ECO:0000259" key="6">
    <source>
        <dbReference type="PROSITE" id="PS50109"/>
    </source>
</evidence>
<name>A0A6B0VLH9_9EURY</name>
<comment type="caution">
    <text evidence="7">The sequence shown here is derived from an EMBL/GenBank/DDBJ whole genome shotgun (WGS) entry which is preliminary data.</text>
</comment>
<dbReference type="SMART" id="SM00387">
    <property type="entry name" value="HATPase_c"/>
    <property type="match status" value="1"/>
</dbReference>
<dbReference type="SMART" id="SM00388">
    <property type="entry name" value="HisKA"/>
    <property type="match status" value="1"/>
</dbReference>
<dbReference type="PANTHER" id="PTHR43304:SF1">
    <property type="entry name" value="PAC DOMAIN-CONTAINING PROTEIN"/>
    <property type="match status" value="1"/>
</dbReference>
<dbReference type="Pfam" id="PF02518">
    <property type="entry name" value="HATPase_c"/>
    <property type="match status" value="1"/>
</dbReference>
<dbReference type="Pfam" id="PF14417">
    <property type="entry name" value="MEDS"/>
    <property type="match status" value="1"/>
</dbReference>
<sequence length="671" mass="75307">MSKHASPDESGDESVTLETGLEALRSSPEFRGPAERIEDHDHANDHFALIYESQAEQFAAAVPFIRQGLERNERCLYITHHNTRTAVLAAMRDGGIDVDAALESGQLSIHDEDETYLRNGTFDAEETLDFLGGAIEEATEEGPYDALRVTGEMSGVLREDPEGEELIRCEAKANYLFDEVDGIALCQYDRRRFPSEVIRDVISTHPLLIHDDRVSHNVYYTPPEEFFGPEKSAHEVDRLMGTLRDQTDAKVALQQRERFLRESHRITSDADREFEGKLESLLELTCDWLDLDAGGLTHLPSRDDRFRNEFAVGYGGGNAGADTGAGTDTGADADTNGNGDDVLWTDPGEGCYCRAVLAADEPVGMADVRGTDWEDDPIHRDQGLACYLGTKVTDGTRPYGTLWVGAREPRDREFSATERTFLELVGEWISYEIERRHRERALEESNERLEQFAYAASHDLQEPLRMVTSYLQLLENRYGDAFDADGEEFLAFAVDGAERMREMIDALLTYSRIETRGDPFEPVELDTVLDDVLEDLQLQLEETDAEVTIADLPRVEGDRSQLRQVFQNLVDNAITYTDGPPRVHVDAERRRNEWVISVTDDGIGIEPDDQERVFTIFDRLYSREEYDGTGIGLALCQRIVERHGGDIWVNSEPGEGSTFSLTLPAAAESEA</sequence>
<dbReference type="PROSITE" id="PS50109">
    <property type="entry name" value="HIS_KIN"/>
    <property type="match status" value="1"/>
</dbReference>
<dbReference type="PANTHER" id="PTHR43304">
    <property type="entry name" value="PHYTOCHROME-LIKE PROTEIN CPH1"/>
    <property type="match status" value="1"/>
</dbReference>
<dbReference type="AlphaFoldDB" id="A0A6B0VLH9"/>
<dbReference type="InterPro" id="IPR004358">
    <property type="entry name" value="Sig_transdc_His_kin-like_C"/>
</dbReference>
<reference evidence="7 8" key="1">
    <citation type="submission" date="2020-01" db="EMBL/GenBank/DDBJ databases">
        <title>Natronorubrum sp. JWXQ-INN 674 isolated from Inner Mongolia Autonomous Region of China.</title>
        <authorList>
            <person name="Xue Q."/>
        </authorList>
    </citation>
    <scope>NUCLEOTIDE SEQUENCE [LARGE SCALE GENOMIC DNA]</scope>
    <source>
        <strain evidence="7 8">JWXQ-INN-674</strain>
    </source>
</reference>
<keyword evidence="4" id="KW-0808">Transferase</keyword>
<dbReference type="SUPFAM" id="SSF47384">
    <property type="entry name" value="Homodimeric domain of signal transducing histidine kinase"/>
    <property type="match status" value="1"/>
</dbReference>
<dbReference type="InterPro" id="IPR052162">
    <property type="entry name" value="Sensor_kinase/Photoreceptor"/>
</dbReference>
<proteinExistence type="predicted"/>
<dbReference type="InterPro" id="IPR005467">
    <property type="entry name" value="His_kinase_dom"/>
</dbReference>
<evidence type="ECO:0000313" key="8">
    <source>
        <dbReference type="Proteomes" id="UP000434101"/>
    </source>
</evidence>